<dbReference type="RefSeq" id="WP_126305620.1">
    <property type="nucleotide sequence ID" value="NZ_AP018449.1"/>
</dbReference>
<evidence type="ECO:0000313" key="2">
    <source>
        <dbReference type="Proteomes" id="UP000276437"/>
    </source>
</evidence>
<organism evidence="1 2">
    <name type="scientific">Methylomusa anaerophila</name>
    <dbReference type="NCBI Taxonomy" id="1930071"/>
    <lineage>
        <taxon>Bacteria</taxon>
        <taxon>Bacillati</taxon>
        <taxon>Bacillota</taxon>
        <taxon>Negativicutes</taxon>
        <taxon>Selenomonadales</taxon>
        <taxon>Sporomusaceae</taxon>
        <taxon>Methylomusa</taxon>
    </lineage>
</organism>
<sequence>MTLQRFLVIALLVFLLGIGVLYAGVNRVPFRHGGNHEMHKSSLTFAAAATGSSLNAAVALPDRTDGLK</sequence>
<dbReference type="Proteomes" id="UP000276437">
    <property type="component" value="Chromosome"/>
</dbReference>
<dbReference type="AlphaFoldDB" id="A0A348AEI4"/>
<proteinExistence type="predicted"/>
<gene>
    <name evidence="1" type="ORF">MAMMFC1_00115</name>
</gene>
<dbReference type="KEGG" id="mana:MAMMFC1_00115"/>
<dbReference type="EMBL" id="AP018449">
    <property type="protein sequence ID" value="BBB89482.1"/>
    <property type="molecule type" value="Genomic_DNA"/>
</dbReference>
<keyword evidence="2" id="KW-1185">Reference proteome</keyword>
<reference evidence="1 2" key="1">
    <citation type="journal article" date="2018" name="Int. J. Syst. Evol. Microbiol.">
        <title>Methylomusa anaerophila gen. nov., sp. nov., an anaerobic methanol-utilizing bacterium isolated from a microbial fuel cell.</title>
        <authorList>
            <person name="Amano N."/>
            <person name="Yamamuro A."/>
            <person name="Miyahara M."/>
            <person name="Kouzuma A."/>
            <person name="Abe T."/>
            <person name="Watanabe K."/>
        </authorList>
    </citation>
    <scope>NUCLEOTIDE SEQUENCE [LARGE SCALE GENOMIC DNA]</scope>
    <source>
        <strain evidence="1 2">MMFC1</strain>
    </source>
</reference>
<name>A0A348AEI4_9FIRM</name>
<protein>
    <submittedName>
        <fullName evidence="1">Uncharacterized protein</fullName>
    </submittedName>
</protein>
<evidence type="ECO:0000313" key="1">
    <source>
        <dbReference type="EMBL" id="BBB89482.1"/>
    </source>
</evidence>
<dbReference type="OrthoDB" id="1685206at2"/>
<accession>A0A348AEI4</accession>